<keyword evidence="1" id="KW-0812">Transmembrane</keyword>
<proteinExistence type="predicted"/>
<keyword evidence="1" id="KW-1133">Transmembrane helix</keyword>
<sequence length="117" mass="13706">MWKYVKMLLTYCSIYLFMRWSPPITSWEFNNVMVTLMLHSIDFMASCCALIAAFLLQSSLISYVLKSGTYLTVETIFFIVLNLAFISFCLFQSVWHTIIVFVLSVFYYSIGELDQWS</sequence>
<name>A0A147K8S4_9BACI</name>
<dbReference type="STRING" id="1150625.Q75_08775"/>
<dbReference type="Proteomes" id="UP000074108">
    <property type="component" value="Unassembled WGS sequence"/>
</dbReference>
<keyword evidence="3" id="KW-1185">Reference proteome</keyword>
<organism evidence="2 3">
    <name type="scientific">Bacillus coahuilensis p1.1.43</name>
    <dbReference type="NCBI Taxonomy" id="1150625"/>
    <lineage>
        <taxon>Bacteria</taxon>
        <taxon>Bacillati</taxon>
        <taxon>Bacillota</taxon>
        <taxon>Bacilli</taxon>
        <taxon>Bacillales</taxon>
        <taxon>Bacillaceae</taxon>
        <taxon>Bacillus</taxon>
    </lineage>
</organism>
<evidence type="ECO:0000313" key="3">
    <source>
        <dbReference type="Proteomes" id="UP000074108"/>
    </source>
</evidence>
<accession>A0A147K8S4</accession>
<evidence type="ECO:0000313" key="2">
    <source>
        <dbReference type="EMBL" id="KUP06602.1"/>
    </source>
</evidence>
<gene>
    <name evidence="2" type="ORF">Q75_08775</name>
</gene>
<dbReference type="RefSeq" id="WP_010173058.1">
    <property type="nucleotide sequence ID" value="NZ_LDYG01000028.1"/>
</dbReference>
<dbReference type="EMBL" id="LDYG01000028">
    <property type="protein sequence ID" value="KUP06602.1"/>
    <property type="molecule type" value="Genomic_DNA"/>
</dbReference>
<evidence type="ECO:0000256" key="1">
    <source>
        <dbReference type="SAM" id="Phobius"/>
    </source>
</evidence>
<dbReference type="PATRIC" id="fig|1150625.3.peg.1858"/>
<keyword evidence="1" id="KW-0472">Membrane</keyword>
<feature type="transmembrane region" description="Helical" evidence="1">
    <location>
        <begin position="68"/>
        <end position="88"/>
    </location>
</feature>
<protein>
    <submittedName>
        <fullName evidence="2">Uncharacterized protein</fullName>
    </submittedName>
</protein>
<dbReference type="AlphaFoldDB" id="A0A147K8S4"/>
<feature type="transmembrane region" description="Helical" evidence="1">
    <location>
        <begin position="36"/>
        <end position="56"/>
    </location>
</feature>
<comment type="caution">
    <text evidence="2">The sequence shown here is derived from an EMBL/GenBank/DDBJ whole genome shotgun (WGS) entry which is preliminary data.</text>
</comment>
<reference evidence="2 3" key="1">
    <citation type="journal article" date="2016" name="Front. Microbiol.">
        <title>Microevolution Analysis of Bacillus coahuilensis Unveils Differences in Phosphorus Acquisition Strategies and Their Regulation.</title>
        <authorList>
            <person name="Gomez-Lunar Z."/>
            <person name="Hernandez-Gonzalez I."/>
            <person name="Rodriguez-Torres M.D."/>
            <person name="Souza V."/>
            <person name="Olmedo-Alvarez G."/>
        </authorList>
    </citation>
    <scope>NUCLEOTIDE SEQUENCE [LARGE SCALE GENOMIC DNA]</scope>
    <source>
        <strain evidence="3">p1.1.43</strain>
    </source>
</reference>